<proteinExistence type="predicted"/>
<keyword evidence="2 4" id="KW-0863">Zinc-finger</keyword>
<organism evidence="6 7">
    <name type="scientific">Porites evermanni</name>
    <dbReference type="NCBI Taxonomy" id="104178"/>
    <lineage>
        <taxon>Eukaryota</taxon>
        <taxon>Metazoa</taxon>
        <taxon>Cnidaria</taxon>
        <taxon>Anthozoa</taxon>
        <taxon>Hexacorallia</taxon>
        <taxon>Scleractinia</taxon>
        <taxon>Fungiina</taxon>
        <taxon>Poritidae</taxon>
        <taxon>Porites</taxon>
    </lineage>
</organism>
<keyword evidence="1" id="KW-0479">Metal-binding</keyword>
<evidence type="ECO:0000259" key="5">
    <source>
        <dbReference type="PROSITE" id="PS50865"/>
    </source>
</evidence>
<gene>
    <name evidence="6" type="ORF">PEVE_00014415</name>
</gene>
<dbReference type="InterPro" id="IPR024119">
    <property type="entry name" value="TF_DEAF-1"/>
</dbReference>
<sequence>MLKRDQCWRCDAICSTPTSKILCSRCGVACYCSDKCKGSDEFRHQVDCQTAALKRKCSGCNQEKIGLKSCGGCREAWYCDKECQKKAWPTHKHLCRQVIAKISELSERLNDIFDFKKSTNSHGVGTVYYWGNTPATDVINLSLNEGCDYSKPLSVLACGVGDPRNIVRSLCGLPEAYKEEITFTLNDICACTLARTVLILYFLYKGKQQQNLNDLPFPHTFHFLREKSRGRGEEVASSVTQMWYSLRLSDKDHRLVISRLQELVEASSLEELTEGTMKMNQGHFQRLVEVWRTWLDLSSRQGDWITEARNKRFTSFDAQEGMDLYLKEIPKKHKESASDWFANGILLPKESRKELLRENFTLTGSDFQLSRNKGAFSYLIQSSVLPFAGWDYNEVRQWGQSVSLLKMYSEYVTHVLKKSALNLAAGRVKFHFLLCNCMEIARFVPQGRRFDRVTTSNIADFVPLPSILDTYKPLLNLRNPSSVIVTEFLNWVMFTDAREEVRVRAHFMPKGDSFRQKVLEDTKNTAVAYSRAFQSFVEYRDHSGRFIQFLRASLLVNKPQDERTRRRTWKSVADHNGLIARDFLRCRNRVFPAKWMLNCRRVSLLNGFERAVEWVIQQS</sequence>
<comment type="caution">
    <text evidence="6">The sequence shown here is derived from an EMBL/GenBank/DDBJ whole genome shotgun (WGS) entry which is preliminary data.</text>
</comment>
<dbReference type="PANTHER" id="PTHR10237:SF14">
    <property type="entry name" value="MYND-TYPE DOMAIN-CONTAINING PROTEIN"/>
    <property type="match status" value="1"/>
</dbReference>
<feature type="domain" description="MYND-type" evidence="5">
    <location>
        <begin position="7"/>
        <end position="48"/>
    </location>
</feature>
<dbReference type="PROSITE" id="PS50865">
    <property type="entry name" value="ZF_MYND_2"/>
    <property type="match status" value="2"/>
</dbReference>
<feature type="domain" description="MYND-type" evidence="5">
    <location>
        <begin position="57"/>
        <end position="95"/>
    </location>
</feature>
<evidence type="ECO:0000313" key="6">
    <source>
        <dbReference type="EMBL" id="CAH3022168.1"/>
    </source>
</evidence>
<dbReference type="SUPFAM" id="SSF144232">
    <property type="entry name" value="HIT/MYND zinc finger-like"/>
    <property type="match status" value="1"/>
</dbReference>
<name>A0ABN8M142_9CNID</name>
<keyword evidence="7" id="KW-1185">Reference proteome</keyword>
<evidence type="ECO:0000256" key="1">
    <source>
        <dbReference type="ARBA" id="ARBA00022723"/>
    </source>
</evidence>
<dbReference type="Gene3D" id="6.10.140.2220">
    <property type="match status" value="1"/>
</dbReference>
<protein>
    <recommendedName>
        <fullName evidence="5">MYND-type domain-containing protein</fullName>
    </recommendedName>
</protein>
<accession>A0ABN8M142</accession>
<dbReference type="PROSITE" id="PS01360">
    <property type="entry name" value="ZF_MYND_1"/>
    <property type="match status" value="2"/>
</dbReference>
<dbReference type="InterPro" id="IPR027974">
    <property type="entry name" value="DUF4470"/>
</dbReference>
<dbReference type="Proteomes" id="UP001159427">
    <property type="component" value="Unassembled WGS sequence"/>
</dbReference>
<dbReference type="EMBL" id="CALNXI010000209">
    <property type="protein sequence ID" value="CAH3022168.1"/>
    <property type="molecule type" value="Genomic_DNA"/>
</dbReference>
<evidence type="ECO:0000256" key="4">
    <source>
        <dbReference type="PROSITE-ProRule" id="PRU00134"/>
    </source>
</evidence>
<dbReference type="InterPro" id="IPR002893">
    <property type="entry name" value="Znf_MYND"/>
</dbReference>
<dbReference type="Pfam" id="PF01753">
    <property type="entry name" value="zf-MYND"/>
    <property type="match status" value="1"/>
</dbReference>
<evidence type="ECO:0000313" key="7">
    <source>
        <dbReference type="Proteomes" id="UP001159427"/>
    </source>
</evidence>
<dbReference type="Pfam" id="PF14737">
    <property type="entry name" value="DUF4470"/>
    <property type="match status" value="1"/>
</dbReference>
<evidence type="ECO:0000256" key="2">
    <source>
        <dbReference type="ARBA" id="ARBA00022771"/>
    </source>
</evidence>
<dbReference type="PANTHER" id="PTHR10237">
    <property type="entry name" value="DEFORMED EPIDERMAL AUTOREGULATORY FACTOR 1 HOMOLOG SUPPRESSIN"/>
    <property type="match status" value="1"/>
</dbReference>
<evidence type="ECO:0000256" key="3">
    <source>
        <dbReference type="ARBA" id="ARBA00022833"/>
    </source>
</evidence>
<keyword evidence="3" id="KW-0862">Zinc</keyword>
<reference evidence="6 7" key="1">
    <citation type="submission" date="2022-05" db="EMBL/GenBank/DDBJ databases">
        <authorList>
            <consortium name="Genoscope - CEA"/>
            <person name="William W."/>
        </authorList>
    </citation>
    <scope>NUCLEOTIDE SEQUENCE [LARGE SCALE GENOMIC DNA]</scope>
</reference>